<keyword evidence="2 5" id="KW-0812">Transmembrane</keyword>
<name>A0AAP2DEH5_9BACT</name>
<dbReference type="AlphaFoldDB" id="A0AAP2DEH5"/>
<keyword evidence="4 5" id="KW-0472">Membrane</keyword>
<accession>A0AAP2DEH5</accession>
<reference evidence="6 7" key="1">
    <citation type="submission" date="2021-05" db="EMBL/GenBank/DDBJ databases">
        <title>A Polyphasic approach of four new species of the genus Ohtaekwangia: Ohtaekwangia histidinii sp. nov., Ohtaekwangia cretensis sp. nov., Ohtaekwangia indiensis sp. nov., Ohtaekwangia reichenbachii sp. nov. from diverse environment.</title>
        <authorList>
            <person name="Octaviana S."/>
        </authorList>
    </citation>
    <scope>NUCLEOTIDE SEQUENCE [LARGE SCALE GENOMIC DNA]</scope>
    <source>
        <strain evidence="6 7">PWU37</strain>
    </source>
</reference>
<feature type="transmembrane region" description="Helical" evidence="5">
    <location>
        <begin position="93"/>
        <end position="112"/>
    </location>
</feature>
<dbReference type="InterPro" id="IPR032808">
    <property type="entry name" value="DoxX"/>
</dbReference>
<comment type="caution">
    <text evidence="6">The sequence shown here is derived from an EMBL/GenBank/DDBJ whole genome shotgun (WGS) entry which is preliminary data.</text>
</comment>
<dbReference type="GO" id="GO:0016020">
    <property type="term" value="C:membrane"/>
    <property type="evidence" value="ECO:0007669"/>
    <property type="project" value="UniProtKB-SubCell"/>
</dbReference>
<gene>
    <name evidence="6" type="ORF">KK078_27275</name>
</gene>
<evidence type="ECO:0000313" key="7">
    <source>
        <dbReference type="Proteomes" id="UP001319180"/>
    </source>
</evidence>
<protein>
    <submittedName>
        <fullName evidence="6">DoxX family membrane protein</fullName>
    </submittedName>
</protein>
<feature type="transmembrane region" description="Helical" evidence="5">
    <location>
        <begin position="118"/>
        <end position="138"/>
    </location>
</feature>
<comment type="subcellular location">
    <subcellularLocation>
        <location evidence="1">Membrane</location>
        <topology evidence="1">Multi-pass membrane protein</topology>
    </subcellularLocation>
</comment>
<evidence type="ECO:0000256" key="5">
    <source>
        <dbReference type="SAM" id="Phobius"/>
    </source>
</evidence>
<evidence type="ECO:0000256" key="3">
    <source>
        <dbReference type="ARBA" id="ARBA00022989"/>
    </source>
</evidence>
<evidence type="ECO:0000256" key="2">
    <source>
        <dbReference type="ARBA" id="ARBA00022692"/>
    </source>
</evidence>
<sequence>MKTTTTILPQLFLRLALSISYLSAVADRFGLWGAPGSPGVSWGNWQNFLAYSNSVNGFLPPSLGNILAAVATALEVILPVLLLIGYKTRLASVASGILLLLFAVAMTISFGIKAPLNYSVWTAAAASFLLSVLPIYPYSIDQAVTSNR</sequence>
<evidence type="ECO:0000313" key="6">
    <source>
        <dbReference type="EMBL" id="MBT1690298.1"/>
    </source>
</evidence>
<evidence type="ECO:0000256" key="4">
    <source>
        <dbReference type="ARBA" id="ARBA00023136"/>
    </source>
</evidence>
<keyword evidence="3 5" id="KW-1133">Transmembrane helix</keyword>
<dbReference type="RefSeq" id="WP_254093516.1">
    <property type="nucleotide sequence ID" value="NZ_JAHESC010000061.1"/>
</dbReference>
<organism evidence="6 7">
    <name type="scientific">Dawidia soli</name>
    <dbReference type="NCBI Taxonomy" id="2782352"/>
    <lineage>
        <taxon>Bacteria</taxon>
        <taxon>Pseudomonadati</taxon>
        <taxon>Bacteroidota</taxon>
        <taxon>Cytophagia</taxon>
        <taxon>Cytophagales</taxon>
        <taxon>Chryseotaleaceae</taxon>
        <taxon>Dawidia</taxon>
    </lineage>
</organism>
<feature type="transmembrane region" description="Helical" evidence="5">
    <location>
        <begin position="66"/>
        <end position="86"/>
    </location>
</feature>
<dbReference type="Pfam" id="PF07681">
    <property type="entry name" value="DoxX"/>
    <property type="match status" value="1"/>
</dbReference>
<dbReference type="EMBL" id="JAHESC010000061">
    <property type="protein sequence ID" value="MBT1690298.1"/>
    <property type="molecule type" value="Genomic_DNA"/>
</dbReference>
<evidence type="ECO:0000256" key="1">
    <source>
        <dbReference type="ARBA" id="ARBA00004141"/>
    </source>
</evidence>
<proteinExistence type="predicted"/>
<dbReference type="Proteomes" id="UP001319180">
    <property type="component" value="Unassembled WGS sequence"/>
</dbReference>
<keyword evidence="7" id="KW-1185">Reference proteome</keyword>